<dbReference type="NCBIfam" id="NF045515">
    <property type="entry name" value="Glp_gephyrin"/>
    <property type="match status" value="1"/>
</dbReference>
<organism evidence="13 14">
    <name type="scientific">Collimonas arenae</name>
    <dbReference type="NCBI Taxonomy" id="279058"/>
    <lineage>
        <taxon>Bacteria</taxon>
        <taxon>Pseudomonadati</taxon>
        <taxon>Pseudomonadota</taxon>
        <taxon>Betaproteobacteria</taxon>
        <taxon>Burkholderiales</taxon>
        <taxon>Oxalobacteraceae</taxon>
        <taxon>Collimonas</taxon>
    </lineage>
</organism>
<evidence type="ECO:0000313" key="14">
    <source>
        <dbReference type="Proteomes" id="UP000030302"/>
    </source>
</evidence>
<dbReference type="NCBIfam" id="TIGR00177">
    <property type="entry name" value="molyb_syn"/>
    <property type="match status" value="1"/>
</dbReference>
<dbReference type="InterPro" id="IPR036135">
    <property type="entry name" value="MoeA_linker/N_sf"/>
</dbReference>
<dbReference type="SUPFAM" id="SSF63882">
    <property type="entry name" value="MoeA N-terminal region -like"/>
    <property type="match status" value="1"/>
</dbReference>
<feature type="domain" description="MoaB/Mog" evidence="12">
    <location>
        <begin position="178"/>
        <end position="320"/>
    </location>
</feature>
<proteinExistence type="inferred from homology"/>
<reference evidence="14" key="1">
    <citation type="journal article" date="2014" name="Soil Biol. Biochem.">
        <title>Structure and function of bacterial communities in ageing soils: Insights from the Mendocino ecological staircase.</title>
        <authorList>
            <person name="Uroz S."/>
            <person name="Tech J.J."/>
            <person name="Sawaya N.A."/>
            <person name="Frey-Klett P."/>
            <person name="Leveau J.H.J."/>
        </authorList>
    </citation>
    <scope>NUCLEOTIDE SEQUENCE [LARGE SCALE GENOMIC DNA]</scope>
    <source>
        <strain evidence="14">Cal35</strain>
    </source>
</reference>
<dbReference type="Pfam" id="PF03453">
    <property type="entry name" value="MoeA_N"/>
    <property type="match status" value="1"/>
</dbReference>
<keyword evidence="5 11" id="KW-0500">Molybdenum</keyword>
<dbReference type="Gene3D" id="2.40.340.10">
    <property type="entry name" value="MoeA, C-terminal, domain IV"/>
    <property type="match status" value="1"/>
</dbReference>
<dbReference type="Pfam" id="PF00994">
    <property type="entry name" value="MoCF_biosynth"/>
    <property type="match status" value="1"/>
</dbReference>
<keyword evidence="8 11" id="KW-0460">Magnesium</keyword>
<gene>
    <name evidence="13" type="primary">moeA</name>
    <name evidence="13" type="ORF">LT85_2358</name>
</gene>
<dbReference type="GO" id="GO:0006777">
    <property type="term" value="P:Mo-molybdopterin cofactor biosynthetic process"/>
    <property type="evidence" value="ECO:0007669"/>
    <property type="project" value="UniProtKB-UniRule"/>
</dbReference>
<dbReference type="KEGG" id="care:LT85_2358"/>
<comment type="pathway">
    <text evidence="3 11">Cofactor biosynthesis; molybdopterin biosynthesis.</text>
</comment>
<dbReference type="FunFam" id="3.40.980.10:FF:000004">
    <property type="entry name" value="Molybdopterin molybdenumtransferase"/>
    <property type="match status" value="1"/>
</dbReference>
<dbReference type="STRING" id="279058.LT85_2358"/>
<dbReference type="EC" id="2.10.1.1" evidence="11"/>
<dbReference type="CDD" id="cd00887">
    <property type="entry name" value="MoeA"/>
    <property type="match status" value="1"/>
</dbReference>
<comment type="similarity">
    <text evidence="4 11">Belongs to the MoeA family.</text>
</comment>
<dbReference type="HOGENOM" id="CLU_010186_7_0_4"/>
<dbReference type="InterPro" id="IPR038987">
    <property type="entry name" value="MoeA-like"/>
</dbReference>
<dbReference type="GO" id="GO:0061599">
    <property type="term" value="F:molybdopterin molybdotransferase activity"/>
    <property type="evidence" value="ECO:0007669"/>
    <property type="project" value="UniProtKB-UniRule"/>
</dbReference>
<dbReference type="PANTHER" id="PTHR10192">
    <property type="entry name" value="MOLYBDOPTERIN BIOSYNTHESIS PROTEIN"/>
    <property type="match status" value="1"/>
</dbReference>
<dbReference type="Gene3D" id="2.170.190.11">
    <property type="entry name" value="Molybdopterin biosynthesis moea protein, domain 3"/>
    <property type="match status" value="1"/>
</dbReference>
<dbReference type="SUPFAM" id="SSF63867">
    <property type="entry name" value="MoeA C-terminal domain-like"/>
    <property type="match status" value="1"/>
</dbReference>
<dbReference type="GO" id="GO:0005829">
    <property type="term" value="C:cytosol"/>
    <property type="evidence" value="ECO:0007669"/>
    <property type="project" value="TreeGrafter"/>
</dbReference>
<dbReference type="Pfam" id="PF03454">
    <property type="entry name" value="MoeA_C"/>
    <property type="match status" value="1"/>
</dbReference>
<dbReference type="InterPro" id="IPR036688">
    <property type="entry name" value="MoeA_C_domain_IV_sf"/>
</dbReference>
<evidence type="ECO:0000313" key="13">
    <source>
        <dbReference type="EMBL" id="AIY41516.1"/>
    </source>
</evidence>
<comment type="catalytic activity">
    <reaction evidence="10">
        <text>adenylyl-molybdopterin + molybdate = Mo-molybdopterin + AMP + H(+)</text>
        <dbReference type="Rhea" id="RHEA:35047"/>
        <dbReference type="ChEBI" id="CHEBI:15378"/>
        <dbReference type="ChEBI" id="CHEBI:36264"/>
        <dbReference type="ChEBI" id="CHEBI:62727"/>
        <dbReference type="ChEBI" id="CHEBI:71302"/>
        <dbReference type="ChEBI" id="CHEBI:456215"/>
        <dbReference type="EC" id="2.10.1.1"/>
    </reaction>
</comment>
<evidence type="ECO:0000256" key="7">
    <source>
        <dbReference type="ARBA" id="ARBA00022723"/>
    </source>
</evidence>
<name>A0A0A1FAE6_9BURK</name>
<dbReference type="InterPro" id="IPR001453">
    <property type="entry name" value="MoaB/Mog_dom"/>
</dbReference>
<comment type="function">
    <text evidence="2 11">Catalyzes the insertion of molybdate into adenylated molybdopterin with the concomitant release of AMP.</text>
</comment>
<comment type="cofactor">
    <cofactor evidence="1 11">
        <name>Mg(2+)</name>
        <dbReference type="ChEBI" id="CHEBI:18420"/>
    </cofactor>
</comment>
<evidence type="ECO:0000256" key="10">
    <source>
        <dbReference type="ARBA" id="ARBA00047317"/>
    </source>
</evidence>
<evidence type="ECO:0000256" key="2">
    <source>
        <dbReference type="ARBA" id="ARBA00002901"/>
    </source>
</evidence>
<accession>A0A0A1FAE6</accession>
<evidence type="ECO:0000256" key="11">
    <source>
        <dbReference type="RuleBase" id="RU365090"/>
    </source>
</evidence>
<protein>
    <recommendedName>
        <fullName evidence="11">Molybdopterin molybdenumtransferase</fullName>
        <ecNumber evidence="11">2.10.1.1</ecNumber>
    </recommendedName>
</protein>
<keyword evidence="7 11" id="KW-0479">Metal-binding</keyword>
<dbReference type="Proteomes" id="UP000030302">
    <property type="component" value="Chromosome"/>
</dbReference>
<keyword evidence="9 11" id="KW-0501">Molybdenum cofactor biosynthesis</keyword>
<dbReference type="SMART" id="SM00852">
    <property type="entry name" value="MoCF_biosynth"/>
    <property type="match status" value="1"/>
</dbReference>
<dbReference type="InterPro" id="IPR008284">
    <property type="entry name" value="MoCF_biosynth_CS"/>
</dbReference>
<dbReference type="SUPFAM" id="SSF53218">
    <property type="entry name" value="Molybdenum cofactor biosynthesis proteins"/>
    <property type="match status" value="1"/>
</dbReference>
<evidence type="ECO:0000256" key="6">
    <source>
        <dbReference type="ARBA" id="ARBA00022679"/>
    </source>
</evidence>
<evidence type="ECO:0000256" key="4">
    <source>
        <dbReference type="ARBA" id="ARBA00010763"/>
    </source>
</evidence>
<evidence type="ECO:0000256" key="9">
    <source>
        <dbReference type="ARBA" id="ARBA00023150"/>
    </source>
</evidence>
<evidence type="ECO:0000256" key="8">
    <source>
        <dbReference type="ARBA" id="ARBA00022842"/>
    </source>
</evidence>
<evidence type="ECO:0000256" key="3">
    <source>
        <dbReference type="ARBA" id="ARBA00005046"/>
    </source>
</evidence>
<dbReference type="PROSITE" id="PS01079">
    <property type="entry name" value="MOCF_BIOSYNTHESIS_2"/>
    <property type="match status" value="1"/>
</dbReference>
<dbReference type="GO" id="GO:0046872">
    <property type="term" value="F:metal ion binding"/>
    <property type="evidence" value="ECO:0007669"/>
    <property type="project" value="UniProtKB-UniRule"/>
</dbReference>
<dbReference type="OrthoDB" id="9804758at2"/>
<dbReference type="PANTHER" id="PTHR10192:SF5">
    <property type="entry name" value="GEPHYRIN"/>
    <property type="match status" value="1"/>
</dbReference>
<sequence length="407" mass="43446">MLTVADALAVLLDTDRPLVDDGSIELIPTLEANGRVLASAQTSQLNVPPADNTQMDGYAVRAVDCTSGAARLPVSQRIPAGHVGALLQAGTAARIFTGAMIPAGADAVVMQEMCEADGDAVWIRHVPKSGEWVRRSGEDIRSGSVILAAGTRLRPQDLGLAASVGLETLPVLRKLRVAMFFTGDELAMPGQPLKPGAIYNSNRFVLRGLLENLDCEITDYGIVPDNREATREALRRAAQEHDLILTSGGVSVGEEDHVKPAVEAEGRLNMWQIAMKPGKPLAFGEVRRASGGNAFFIGLPGNPVSSFVTFLIFVRPFILHQQGVAASALMPQALAMRADFDWSKADRRQEFLRVKINDRGGLDLFPHQGSGVLTSAVWGDGLVDNPAGKTIASGELLRFLPFSALLG</sequence>
<dbReference type="InterPro" id="IPR005110">
    <property type="entry name" value="MoeA_linker/N"/>
</dbReference>
<dbReference type="InterPro" id="IPR036425">
    <property type="entry name" value="MoaB/Mog-like_dom_sf"/>
</dbReference>
<dbReference type="Gene3D" id="3.40.980.10">
    <property type="entry name" value="MoaB/Mog-like domain"/>
    <property type="match status" value="1"/>
</dbReference>
<evidence type="ECO:0000256" key="1">
    <source>
        <dbReference type="ARBA" id="ARBA00001946"/>
    </source>
</evidence>
<dbReference type="AlphaFoldDB" id="A0A0A1FAE6"/>
<evidence type="ECO:0000256" key="5">
    <source>
        <dbReference type="ARBA" id="ARBA00022505"/>
    </source>
</evidence>
<dbReference type="UniPathway" id="UPA00344"/>
<keyword evidence="14" id="KW-1185">Reference proteome</keyword>
<dbReference type="InterPro" id="IPR005111">
    <property type="entry name" value="MoeA_C_domain_IV"/>
</dbReference>
<evidence type="ECO:0000259" key="12">
    <source>
        <dbReference type="SMART" id="SM00852"/>
    </source>
</evidence>
<keyword evidence="6 11" id="KW-0808">Transferase</keyword>
<dbReference type="Gene3D" id="3.90.105.10">
    <property type="entry name" value="Molybdopterin biosynthesis moea protein, domain 2"/>
    <property type="match status" value="1"/>
</dbReference>
<dbReference type="EMBL" id="CP009962">
    <property type="protein sequence ID" value="AIY41516.1"/>
    <property type="molecule type" value="Genomic_DNA"/>
</dbReference>